<dbReference type="InterPro" id="IPR000860">
    <property type="entry name" value="HemC"/>
</dbReference>
<dbReference type="PANTHER" id="PTHR11557:SF0">
    <property type="entry name" value="PORPHOBILINOGEN DEAMINASE"/>
    <property type="match status" value="1"/>
</dbReference>
<reference evidence="10 11" key="1">
    <citation type="submission" date="2018-11" db="EMBL/GenBank/DDBJ databases">
        <authorList>
            <person name="Kleinhagauer T."/>
            <person name="Glaeser S.P."/>
            <person name="Spergser J."/>
            <person name="Ruckert C."/>
            <person name="Kaempfer P."/>
            <person name="Busse H.-J."/>
        </authorList>
    </citation>
    <scope>NUCLEOTIDE SEQUENCE [LARGE SCALE GENOMIC DNA]</scope>
    <source>
        <strain evidence="10 11">200CH</strain>
    </source>
</reference>
<keyword evidence="4 7" id="KW-0808">Transferase</keyword>
<dbReference type="FunFam" id="3.40.190.10:FF:000005">
    <property type="entry name" value="Porphobilinogen deaminase"/>
    <property type="match status" value="1"/>
</dbReference>
<comment type="cofactor">
    <cofactor evidence="7">
        <name>dipyrromethane</name>
        <dbReference type="ChEBI" id="CHEBI:60342"/>
    </cofactor>
    <text evidence="7">Binds 1 dipyrromethane group covalently.</text>
</comment>
<evidence type="ECO:0000256" key="5">
    <source>
        <dbReference type="ARBA" id="ARBA00023244"/>
    </source>
</evidence>
<comment type="function">
    <text evidence="1 7">Tetrapolymerization of the monopyrrole PBG into the hydroxymethylbilane pre-uroporphyrinogen in several discrete steps.</text>
</comment>
<dbReference type="EC" id="2.5.1.61" evidence="7"/>
<feature type="domain" description="Porphobilinogen deaminase C-terminal" evidence="9">
    <location>
        <begin position="229"/>
        <end position="300"/>
    </location>
</feature>
<gene>
    <name evidence="7 10" type="primary">hemC</name>
    <name evidence="10" type="ORF">CCHOA_10505</name>
</gene>
<dbReference type="GO" id="GO:0006782">
    <property type="term" value="P:protoporphyrinogen IX biosynthetic process"/>
    <property type="evidence" value="ECO:0007669"/>
    <property type="project" value="UniProtKB-UniRule"/>
</dbReference>
<name>A0A3G6JCU3_9CORY</name>
<evidence type="ECO:0000313" key="11">
    <source>
        <dbReference type="Proteomes" id="UP000269019"/>
    </source>
</evidence>
<dbReference type="PROSITE" id="PS00533">
    <property type="entry name" value="PORPHOBILINOGEN_DEAM"/>
    <property type="match status" value="1"/>
</dbReference>
<evidence type="ECO:0000256" key="2">
    <source>
        <dbReference type="ARBA" id="ARBA00005638"/>
    </source>
</evidence>
<dbReference type="GO" id="GO:0004418">
    <property type="term" value="F:hydroxymethylbilane synthase activity"/>
    <property type="evidence" value="ECO:0007669"/>
    <property type="project" value="UniProtKB-UniRule"/>
</dbReference>
<accession>A0A3G6JCU3</accession>
<evidence type="ECO:0000256" key="7">
    <source>
        <dbReference type="HAMAP-Rule" id="MF_00260"/>
    </source>
</evidence>
<dbReference type="InterPro" id="IPR022419">
    <property type="entry name" value="Porphobilin_deaminase_cofac_BS"/>
</dbReference>
<dbReference type="HAMAP" id="MF_00260">
    <property type="entry name" value="Porphobil_deam"/>
    <property type="match status" value="1"/>
</dbReference>
<dbReference type="PRINTS" id="PR00151">
    <property type="entry name" value="PORPHBDMNASE"/>
</dbReference>
<dbReference type="InterPro" id="IPR036803">
    <property type="entry name" value="Porphobilinogen_deaminase_C_sf"/>
</dbReference>
<sequence>MQTVDEHHPTQRRIRVGTRGSRLALTQTGHMVRRLQDHGLDAEATIITTPGDVSQAPVERIGVGVFTQALREAMADDRADIAVHSMKDLPTALDPRFHLVVPQRVDRREALVARDGLTFAELPAGAVVGTSAPRRIAQLRALRDDLTIVPLRGNVDTRIGQVTSGNMDAVILAVAGLQRAGFAEVITEIFDETTLLPAPAQGALAMECRSDDDALVTVLNSMVDPTATITAISERSLLSALAAGCTSPVAATATLSDDGTHVHLRGGVFALDGSQQLTGEASAPIDRPADAGRILAADLLGLGAKALL</sequence>
<dbReference type="EMBL" id="CP033896">
    <property type="protein sequence ID" value="AZA14480.1"/>
    <property type="molecule type" value="Genomic_DNA"/>
</dbReference>
<dbReference type="Gene3D" id="3.30.160.40">
    <property type="entry name" value="Porphobilinogen deaminase, C-terminal domain"/>
    <property type="match status" value="1"/>
</dbReference>
<evidence type="ECO:0000256" key="3">
    <source>
        <dbReference type="ARBA" id="ARBA00011245"/>
    </source>
</evidence>
<dbReference type="Proteomes" id="UP000269019">
    <property type="component" value="Chromosome"/>
</dbReference>
<dbReference type="NCBIfam" id="TIGR00212">
    <property type="entry name" value="hemC"/>
    <property type="match status" value="1"/>
</dbReference>
<evidence type="ECO:0000256" key="6">
    <source>
        <dbReference type="ARBA" id="ARBA00048169"/>
    </source>
</evidence>
<dbReference type="AlphaFoldDB" id="A0A3G6JCU3"/>
<evidence type="ECO:0000259" key="8">
    <source>
        <dbReference type="Pfam" id="PF01379"/>
    </source>
</evidence>
<dbReference type="Gene3D" id="3.40.190.10">
    <property type="entry name" value="Periplasmic binding protein-like II"/>
    <property type="match status" value="2"/>
</dbReference>
<dbReference type="SUPFAM" id="SSF53850">
    <property type="entry name" value="Periplasmic binding protein-like II"/>
    <property type="match status" value="1"/>
</dbReference>
<comment type="similarity">
    <text evidence="2 7">Belongs to the HMBS family.</text>
</comment>
<keyword evidence="5 7" id="KW-0627">Porphyrin biosynthesis</keyword>
<evidence type="ECO:0000256" key="1">
    <source>
        <dbReference type="ARBA" id="ARBA00002869"/>
    </source>
</evidence>
<feature type="domain" description="Porphobilinogen deaminase N-terminal" evidence="8">
    <location>
        <begin position="14"/>
        <end position="215"/>
    </location>
</feature>
<dbReference type="PANTHER" id="PTHR11557">
    <property type="entry name" value="PORPHOBILINOGEN DEAMINASE"/>
    <property type="match status" value="1"/>
</dbReference>
<evidence type="ECO:0000256" key="4">
    <source>
        <dbReference type="ARBA" id="ARBA00022679"/>
    </source>
</evidence>
<dbReference type="GO" id="GO:0005737">
    <property type="term" value="C:cytoplasm"/>
    <property type="evidence" value="ECO:0007669"/>
    <property type="project" value="UniProtKB-UniRule"/>
</dbReference>
<dbReference type="InterPro" id="IPR022418">
    <property type="entry name" value="Porphobilinogen_deaminase_C"/>
</dbReference>
<comment type="miscellaneous">
    <text evidence="7">The porphobilinogen subunits are added to the dipyrromethane group.</text>
</comment>
<protein>
    <recommendedName>
        <fullName evidence="7">Porphobilinogen deaminase</fullName>
        <shortName evidence="7">PBG</shortName>
        <ecNumber evidence="7">2.5.1.61</ecNumber>
    </recommendedName>
    <alternativeName>
        <fullName evidence="7">Hydroxymethylbilane synthase</fullName>
        <shortName evidence="7">HMBS</shortName>
    </alternativeName>
    <alternativeName>
        <fullName evidence="7">Pre-uroporphyrinogen synthase</fullName>
    </alternativeName>
</protein>
<dbReference type="KEGG" id="ccho:CCHOA_10505"/>
<dbReference type="Pfam" id="PF03900">
    <property type="entry name" value="Porphobil_deamC"/>
    <property type="match status" value="1"/>
</dbReference>
<evidence type="ECO:0000259" key="9">
    <source>
        <dbReference type="Pfam" id="PF03900"/>
    </source>
</evidence>
<evidence type="ECO:0000313" key="10">
    <source>
        <dbReference type="EMBL" id="AZA14480.1"/>
    </source>
</evidence>
<feature type="modified residue" description="S-(dipyrrolylmethanemethyl)cysteine" evidence="7">
    <location>
        <position position="245"/>
    </location>
</feature>
<dbReference type="InterPro" id="IPR022417">
    <property type="entry name" value="Porphobilin_deaminase_N"/>
</dbReference>
<comment type="catalytic activity">
    <reaction evidence="6 7">
        <text>4 porphobilinogen + H2O = hydroxymethylbilane + 4 NH4(+)</text>
        <dbReference type="Rhea" id="RHEA:13185"/>
        <dbReference type="ChEBI" id="CHEBI:15377"/>
        <dbReference type="ChEBI" id="CHEBI:28938"/>
        <dbReference type="ChEBI" id="CHEBI:57845"/>
        <dbReference type="ChEBI" id="CHEBI:58126"/>
        <dbReference type="EC" id="2.5.1.61"/>
    </reaction>
</comment>
<dbReference type="PIRSF" id="PIRSF001438">
    <property type="entry name" value="4pyrrol_synth_OHMeBilane_synth"/>
    <property type="match status" value="1"/>
</dbReference>
<dbReference type="Pfam" id="PF01379">
    <property type="entry name" value="Porphobil_deam"/>
    <property type="match status" value="1"/>
</dbReference>
<dbReference type="SUPFAM" id="SSF54782">
    <property type="entry name" value="Porphobilinogen deaminase (hydroxymethylbilane synthase), C-terminal domain"/>
    <property type="match status" value="1"/>
</dbReference>
<organism evidence="10 11">
    <name type="scientific">Corynebacterium choanae</name>
    <dbReference type="NCBI Taxonomy" id="1862358"/>
    <lineage>
        <taxon>Bacteria</taxon>
        <taxon>Bacillati</taxon>
        <taxon>Actinomycetota</taxon>
        <taxon>Actinomycetes</taxon>
        <taxon>Mycobacteriales</taxon>
        <taxon>Corynebacteriaceae</taxon>
        <taxon>Corynebacterium</taxon>
    </lineage>
</organism>
<comment type="subunit">
    <text evidence="3 7">Monomer.</text>
</comment>
<proteinExistence type="inferred from homology"/>
<keyword evidence="11" id="KW-1185">Reference proteome</keyword>